<dbReference type="GO" id="GO:0016747">
    <property type="term" value="F:acyltransferase activity, transferring groups other than amino-acyl groups"/>
    <property type="evidence" value="ECO:0007669"/>
    <property type="project" value="InterPro"/>
</dbReference>
<dbReference type="InterPro" id="IPR016181">
    <property type="entry name" value="Acyl_CoA_acyltransferase"/>
</dbReference>
<organism evidence="2 3">
    <name type="scientific">Halalkalibacter suaedae</name>
    <dbReference type="NCBI Taxonomy" id="2822140"/>
    <lineage>
        <taxon>Bacteria</taxon>
        <taxon>Bacillati</taxon>
        <taxon>Bacillota</taxon>
        <taxon>Bacilli</taxon>
        <taxon>Bacillales</taxon>
        <taxon>Bacillaceae</taxon>
        <taxon>Halalkalibacter</taxon>
    </lineage>
</organism>
<reference evidence="2" key="1">
    <citation type="submission" date="2021-03" db="EMBL/GenBank/DDBJ databases">
        <title>Bacillus suaedae sp. nov., isolated from Suaeda aralocaspica.</title>
        <authorList>
            <person name="Lei R.F.R."/>
        </authorList>
    </citation>
    <scope>NUCLEOTIDE SEQUENCE</scope>
    <source>
        <strain evidence="2">YZJH907-2</strain>
    </source>
</reference>
<keyword evidence="2" id="KW-0012">Acyltransferase</keyword>
<dbReference type="CDD" id="cd04301">
    <property type="entry name" value="NAT_SF"/>
    <property type="match status" value="1"/>
</dbReference>
<dbReference type="Pfam" id="PF00583">
    <property type="entry name" value="Acetyltransf_1"/>
    <property type="match status" value="1"/>
</dbReference>
<evidence type="ECO:0000313" key="2">
    <source>
        <dbReference type="EMBL" id="MBP3951186.1"/>
    </source>
</evidence>
<evidence type="ECO:0000313" key="3">
    <source>
        <dbReference type="Proteomes" id="UP000678228"/>
    </source>
</evidence>
<dbReference type="AlphaFoldDB" id="A0A940WZ23"/>
<feature type="domain" description="N-acetyltransferase" evidence="1">
    <location>
        <begin position="21"/>
        <end position="182"/>
    </location>
</feature>
<gene>
    <name evidence="2" type="ORF">J7W16_08560</name>
</gene>
<dbReference type="InterPro" id="IPR000182">
    <property type="entry name" value="GNAT_dom"/>
</dbReference>
<evidence type="ECO:0000259" key="1">
    <source>
        <dbReference type="PROSITE" id="PS51186"/>
    </source>
</evidence>
<dbReference type="Proteomes" id="UP000678228">
    <property type="component" value="Unassembled WGS sequence"/>
</dbReference>
<dbReference type="PANTHER" id="PTHR43072">
    <property type="entry name" value="N-ACETYLTRANSFERASE"/>
    <property type="match status" value="1"/>
</dbReference>
<name>A0A940WZ23_9BACI</name>
<comment type="caution">
    <text evidence="2">The sequence shown here is derived from an EMBL/GenBank/DDBJ whole genome shotgun (WGS) entry which is preliminary data.</text>
</comment>
<protein>
    <submittedName>
        <fullName evidence="2">GNAT family N-acetyltransferase</fullName>
        <ecNumber evidence="2">2.3.1.-</ecNumber>
    </submittedName>
</protein>
<dbReference type="RefSeq" id="WP_210596882.1">
    <property type="nucleotide sequence ID" value="NZ_JAGKSQ010000003.1"/>
</dbReference>
<sequence>MLATQFSQTVHTFQSKDGTPIRLRPVRIEDASEIVEAAKSIIDKGVFIQKKKVRSVTEEQQFIRDMIDNGHMYIVAEVNGIVRGIARVLRGDLNMKRHTGLFRTWLHEDAQGKGIGKQIMKYTLDWCQSEGLHKLCLTVFSTNDIALKLYERAGFIIEGVQKDQVIFNTQFADEIWMAYFFKKEGEIR</sequence>
<accession>A0A940WZ23</accession>
<dbReference type="PANTHER" id="PTHR43072:SF52">
    <property type="entry name" value="GCN5-RELATED N-ACETYLTRANSFERASE"/>
    <property type="match status" value="1"/>
</dbReference>
<dbReference type="EMBL" id="JAGKSQ010000003">
    <property type="protein sequence ID" value="MBP3951186.1"/>
    <property type="molecule type" value="Genomic_DNA"/>
</dbReference>
<keyword evidence="2" id="KW-0808">Transferase</keyword>
<dbReference type="EC" id="2.3.1.-" evidence="2"/>
<keyword evidence="3" id="KW-1185">Reference proteome</keyword>
<dbReference type="PROSITE" id="PS51186">
    <property type="entry name" value="GNAT"/>
    <property type="match status" value="1"/>
</dbReference>
<dbReference type="SUPFAM" id="SSF55729">
    <property type="entry name" value="Acyl-CoA N-acyltransferases (Nat)"/>
    <property type="match status" value="1"/>
</dbReference>
<dbReference type="Gene3D" id="3.40.630.30">
    <property type="match status" value="1"/>
</dbReference>
<proteinExistence type="predicted"/>